<dbReference type="GO" id="GO:0004725">
    <property type="term" value="F:protein tyrosine phosphatase activity"/>
    <property type="evidence" value="ECO:0007669"/>
    <property type="project" value="InterPro"/>
</dbReference>
<dbReference type="PANTHER" id="PTHR23339">
    <property type="entry name" value="TYROSINE SPECIFIC PROTEIN PHOSPHATASE AND DUAL SPECIFICITY PROTEIN PHOSPHATASE"/>
    <property type="match status" value="1"/>
</dbReference>
<dbReference type="Proteomes" id="UP000838412">
    <property type="component" value="Chromosome 2"/>
</dbReference>
<keyword evidence="1" id="KW-0378">Hydrolase</keyword>
<evidence type="ECO:0000256" key="2">
    <source>
        <dbReference type="ARBA" id="ARBA00022912"/>
    </source>
</evidence>
<dbReference type="PROSITE" id="PS50054">
    <property type="entry name" value="TYR_PHOSPHATASE_DUAL"/>
    <property type="match status" value="1"/>
</dbReference>
<organism evidence="6 7">
    <name type="scientific">Branchiostoma lanceolatum</name>
    <name type="common">Common lancelet</name>
    <name type="synonym">Amphioxus lanceolatum</name>
    <dbReference type="NCBI Taxonomy" id="7740"/>
    <lineage>
        <taxon>Eukaryota</taxon>
        <taxon>Metazoa</taxon>
        <taxon>Chordata</taxon>
        <taxon>Cephalochordata</taxon>
        <taxon>Leptocardii</taxon>
        <taxon>Amphioxiformes</taxon>
        <taxon>Branchiostomatidae</taxon>
        <taxon>Branchiostoma</taxon>
    </lineage>
</organism>
<dbReference type="OrthoDB" id="542013at2759"/>
<proteinExistence type="predicted"/>
<accession>A0A8J9ZHM8</accession>
<evidence type="ECO:0000259" key="5">
    <source>
        <dbReference type="PROSITE" id="PS50056"/>
    </source>
</evidence>
<feature type="compositionally biased region" description="Basic and acidic residues" evidence="3">
    <location>
        <begin position="381"/>
        <end position="410"/>
    </location>
</feature>
<dbReference type="InterPro" id="IPR008936">
    <property type="entry name" value="Rho_GTPase_activation_prot"/>
</dbReference>
<keyword evidence="7" id="KW-1185">Reference proteome</keyword>
<feature type="compositionally biased region" description="Polar residues" evidence="3">
    <location>
        <begin position="470"/>
        <end position="486"/>
    </location>
</feature>
<feature type="domain" description="Tyrosine specific protein phosphatases" evidence="5">
    <location>
        <begin position="161"/>
        <end position="228"/>
    </location>
</feature>
<feature type="region of interest" description="Disordered" evidence="3">
    <location>
        <begin position="695"/>
        <end position="846"/>
    </location>
</feature>
<evidence type="ECO:0000259" key="4">
    <source>
        <dbReference type="PROSITE" id="PS50054"/>
    </source>
</evidence>
<feature type="domain" description="Tyrosine-protein phosphatase" evidence="4">
    <location>
        <begin position="75"/>
        <end position="239"/>
    </location>
</feature>
<evidence type="ECO:0000313" key="7">
    <source>
        <dbReference type="Proteomes" id="UP000838412"/>
    </source>
</evidence>
<dbReference type="PROSITE" id="PS00383">
    <property type="entry name" value="TYR_PHOSPHATASE_1"/>
    <property type="match status" value="1"/>
</dbReference>
<dbReference type="InterPro" id="IPR050561">
    <property type="entry name" value="PTP"/>
</dbReference>
<feature type="compositionally biased region" description="Basic and acidic residues" evidence="3">
    <location>
        <begin position="832"/>
        <end position="846"/>
    </location>
</feature>
<dbReference type="InterPro" id="IPR016130">
    <property type="entry name" value="Tyr_Pase_AS"/>
</dbReference>
<evidence type="ECO:0000313" key="6">
    <source>
        <dbReference type="EMBL" id="CAH1254851.1"/>
    </source>
</evidence>
<dbReference type="InterPro" id="IPR000340">
    <property type="entry name" value="Dual-sp_phosphatase_cat-dom"/>
</dbReference>
<dbReference type="Gene3D" id="1.10.555.10">
    <property type="entry name" value="Rho GTPase activation protein"/>
    <property type="match status" value="1"/>
</dbReference>
<feature type="compositionally biased region" description="Low complexity" evidence="3">
    <location>
        <begin position="431"/>
        <end position="465"/>
    </location>
</feature>
<feature type="compositionally biased region" description="Basic and acidic residues" evidence="3">
    <location>
        <begin position="709"/>
        <end position="728"/>
    </location>
</feature>
<dbReference type="SMART" id="SM00404">
    <property type="entry name" value="PTPc_motif"/>
    <property type="match status" value="1"/>
</dbReference>
<dbReference type="FunFam" id="3.90.190.10:FF:000238">
    <property type="entry name" value="Uncharacterized protein"/>
    <property type="match status" value="1"/>
</dbReference>
<feature type="compositionally biased region" description="Basic and acidic residues" evidence="3">
    <location>
        <begin position="748"/>
        <end position="780"/>
    </location>
</feature>
<dbReference type="InterPro" id="IPR049573">
    <property type="entry name" value="PTPDC1_PTP"/>
</dbReference>
<feature type="compositionally biased region" description="Basic and acidic residues" evidence="3">
    <location>
        <begin position="499"/>
        <end position="516"/>
    </location>
</feature>
<feature type="compositionally biased region" description="Acidic residues" evidence="3">
    <location>
        <begin position="729"/>
        <end position="739"/>
    </location>
</feature>
<keyword evidence="2" id="KW-0904">Protein phosphatase</keyword>
<dbReference type="GO" id="GO:0060271">
    <property type="term" value="P:cilium assembly"/>
    <property type="evidence" value="ECO:0007669"/>
    <property type="project" value="InterPro"/>
</dbReference>
<gene>
    <name evidence="6" type="primary">PTPDC1</name>
    <name evidence="6" type="ORF">BLAG_LOCUS14103</name>
</gene>
<dbReference type="InterPro" id="IPR000387">
    <property type="entry name" value="Tyr_Pase_dom"/>
</dbReference>
<feature type="region of interest" description="Disordered" evidence="3">
    <location>
        <begin position="355"/>
        <end position="516"/>
    </location>
</feature>
<reference evidence="6" key="1">
    <citation type="submission" date="2022-01" db="EMBL/GenBank/DDBJ databases">
        <authorList>
            <person name="Braso-Vives M."/>
        </authorList>
    </citation>
    <scope>NUCLEOTIDE SEQUENCE</scope>
</reference>
<dbReference type="PROSITE" id="PS50056">
    <property type="entry name" value="TYR_PHOSPHATASE_2"/>
    <property type="match status" value="1"/>
</dbReference>
<dbReference type="InterPro" id="IPR029021">
    <property type="entry name" value="Prot-tyrosine_phosphatase-like"/>
</dbReference>
<dbReference type="InterPro" id="IPR003595">
    <property type="entry name" value="Tyr_Pase_cat"/>
</dbReference>
<evidence type="ECO:0000256" key="3">
    <source>
        <dbReference type="SAM" id="MobiDB-lite"/>
    </source>
</evidence>
<dbReference type="AlphaFoldDB" id="A0A8J9ZHM8"/>
<dbReference type="CDD" id="cd14506">
    <property type="entry name" value="PTP_PTPDC1"/>
    <property type="match status" value="1"/>
</dbReference>
<dbReference type="Gene3D" id="3.90.190.10">
    <property type="entry name" value="Protein tyrosine phosphatase superfamily"/>
    <property type="match status" value="1"/>
</dbReference>
<dbReference type="InterPro" id="IPR020422">
    <property type="entry name" value="TYR_PHOSPHATASE_DUAL_dom"/>
</dbReference>
<dbReference type="Pfam" id="PF00782">
    <property type="entry name" value="DSPc"/>
    <property type="match status" value="1"/>
</dbReference>
<dbReference type="SMART" id="SM00195">
    <property type="entry name" value="DSPc"/>
    <property type="match status" value="1"/>
</dbReference>
<dbReference type="EMBL" id="OV696687">
    <property type="protein sequence ID" value="CAH1254851.1"/>
    <property type="molecule type" value="Genomic_DNA"/>
</dbReference>
<dbReference type="SUPFAM" id="SSF52799">
    <property type="entry name" value="(Phosphotyrosine protein) phosphatases II"/>
    <property type="match status" value="1"/>
</dbReference>
<evidence type="ECO:0000256" key="1">
    <source>
        <dbReference type="ARBA" id="ARBA00022801"/>
    </source>
</evidence>
<sequence length="846" mass="94044">MSSQPGEIKWTPSAMSMPAIHPVNAPTAKYNKISEQLRHVTPGHIQCSMFCGGKGCKYENPAKWPAKDQAVKGLYSSWVTDDILAMARPSTEIITKYEIIEQFKEQGIKSVVNLQRPFEHASCGNALEPESGFTYLPQDFMENDIYFYNFGWKDYGVASLGTILDMVKVMSFAMEEGKVAIHCHAGLGRTGVLIGCYLVWAKRLNPHEAIHFVREKRSNSIQTRGQIQCIQEFSQYIRPLRVIFPSQDPISSPFTFNQYLSRQRRYLHGFEGRELKYIPKIVDVVCKLLAAKAHVTSVVGSHSSLRRTLSKEEVVEAIKECAPAAFDNTEEDASPDSTTISALSLEEVPSQLANNLPNVSKDSLHPDQGQPRASRALSQSHIEDMLPTRREERTEQEDSNKDITGKKSESDPASPPSDNSVVDHAPGGGDATTAKTNTANALQQQQQSLGEETTSSDSNYSSTSDLGKEASTSTSLPGGSTENGSTKPRLKKKKSTLQRLKEDRRKRKSVSEEMSIEKKEPIALSPRHLMSAAEKVATALAFNMSLDPNVKQEVEVWQAELNEDDAAWERLKVEKSPRVLSCLMWSWLEELKEPVLSDKDISNLVEMADNPHEALEQLEKGHKHTVKHVLKTIAKLPNLSPAVEEKILARLIVAFTKQANPKQAGGDAAPQTELAEKVKLMEFLKRVVLSEKQKLVEKENSATSVNSSKTDDLSTDKASRVEKEKATENEEEDAEETLEEFAVSTQGDKNDDEKETAKETASHISDEDDEQRLQNKRPESSDEDAGSNQDQEKSEVQETLGETVHKERLEAEEDSTSSSEEIADVSRLTAKTADEESLSKNVEDVD</sequence>
<protein>
    <submittedName>
        <fullName evidence="6">PTPDC1 protein</fullName>
    </submittedName>
</protein>
<name>A0A8J9ZHM8_BRALA</name>